<comment type="caution">
    <text evidence="2">The sequence shown here is derived from an EMBL/GenBank/DDBJ whole genome shotgun (WGS) entry which is preliminary data.</text>
</comment>
<evidence type="ECO:0000313" key="2">
    <source>
        <dbReference type="EMBL" id="GMN27389.1"/>
    </source>
</evidence>
<protein>
    <submittedName>
        <fullName evidence="2">Uncharacterized protein</fullName>
    </submittedName>
</protein>
<proteinExistence type="predicted"/>
<dbReference type="EMBL" id="BTGU01004456">
    <property type="protein sequence ID" value="GMN27389.1"/>
    <property type="molecule type" value="Genomic_DNA"/>
</dbReference>
<reference evidence="2" key="1">
    <citation type="submission" date="2023-07" db="EMBL/GenBank/DDBJ databases">
        <title>draft genome sequence of fig (Ficus carica).</title>
        <authorList>
            <person name="Takahashi T."/>
            <person name="Nishimura K."/>
        </authorList>
    </citation>
    <scope>NUCLEOTIDE SEQUENCE</scope>
</reference>
<feature type="compositionally biased region" description="Low complexity" evidence="1">
    <location>
        <begin position="56"/>
        <end position="67"/>
    </location>
</feature>
<evidence type="ECO:0000256" key="1">
    <source>
        <dbReference type="SAM" id="MobiDB-lite"/>
    </source>
</evidence>
<dbReference type="AlphaFoldDB" id="A0AA87Z0A8"/>
<feature type="region of interest" description="Disordered" evidence="1">
    <location>
        <begin position="22"/>
        <end position="88"/>
    </location>
</feature>
<gene>
    <name evidence="2" type="ORF">TIFTF001_046139</name>
</gene>
<evidence type="ECO:0000313" key="3">
    <source>
        <dbReference type="Proteomes" id="UP001187192"/>
    </source>
</evidence>
<organism evidence="2 3">
    <name type="scientific">Ficus carica</name>
    <name type="common">Common fig</name>
    <dbReference type="NCBI Taxonomy" id="3494"/>
    <lineage>
        <taxon>Eukaryota</taxon>
        <taxon>Viridiplantae</taxon>
        <taxon>Streptophyta</taxon>
        <taxon>Embryophyta</taxon>
        <taxon>Tracheophyta</taxon>
        <taxon>Spermatophyta</taxon>
        <taxon>Magnoliopsida</taxon>
        <taxon>eudicotyledons</taxon>
        <taxon>Gunneridae</taxon>
        <taxon>Pentapetalae</taxon>
        <taxon>rosids</taxon>
        <taxon>fabids</taxon>
        <taxon>Rosales</taxon>
        <taxon>Moraceae</taxon>
        <taxon>Ficeae</taxon>
        <taxon>Ficus</taxon>
    </lineage>
</organism>
<dbReference type="Proteomes" id="UP001187192">
    <property type="component" value="Unassembled WGS sequence"/>
</dbReference>
<sequence>MNGGPTDPGFHERWRVLECQSRALAHTPGTQQRGTTRPYSQRGGWHYWQRPSGENAAGAKRGRPAPGEHSIGRKGSPDGGRARGGRVI</sequence>
<accession>A0AA87Z0A8</accession>
<name>A0AA87Z0A8_FICCA</name>
<keyword evidence="3" id="KW-1185">Reference proteome</keyword>
<feature type="compositionally biased region" description="Polar residues" evidence="1">
    <location>
        <begin position="28"/>
        <end position="39"/>
    </location>
</feature>